<feature type="region of interest" description="Disordered" evidence="1">
    <location>
        <begin position="1"/>
        <end position="34"/>
    </location>
</feature>
<proteinExistence type="predicted"/>
<evidence type="ECO:0000313" key="2">
    <source>
        <dbReference type="EMBL" id="KAK6765456.1"/>
    </source>
</evidence>
<reference evidence="2 3" key="1">
    <citation type="submission" date="2023-08" db="EMBL/GenBank/DDBJ databases">
        <title>A Necator americanus chromosomal reference genome.</title>
        <authorList>
            <person name="Ilik V."/>
            <person name="Petrzelkova K.J."/>
            <person name="Pardy F."/>
            <person name="Fuh T."/>
            <person name="Niatou-Singa F.S."/>
            <person name="Gouil Q."/>
            <person name="Baker L."/>
            <person name="Ritchie M.E."/>
            <person name="Jex A.R."/>
            <person name="Gazzola D."/>
            <person name="Li H."/>
            <person name="Toshio Fujiwara R."/>
            <person name="Zhan B."/>
            <person name="Aroian R.V."/>
            <person name="Pafco B."/>
            <person name="Schwarz E.M."/>
        </authorList>
    </citation>
    <scope>NUCLEOTIDE SEQUENCE [LARGE SCALE GENOMIC DNA]</scope>
    <source>
        <strain evidence="2 3">Aroian</strain>
        <tissue evidence="2">Whole animal</tissue>
    </source>
</reference>
<feature type="compositionally biased region" description="Basic and acidic residues" evidence="1">
    <location>
        <begin position="90"/>
        <end position="108"/>
    </location>
</feature>
<comment type="caution">
    <text evidence="2">The sequence shown here is derived from an EMBL/GenBank/DDBJ whole genome shotgun (WGS) entry which is preliminary data.</text>
</comment>
<accession>A0ABR1ES30</accession>
<protein>
    <submittedName>
        <fullName evidence="2">Uncharacterized protein</fullName>
    </submittedName>
</protein>
<organism evidence="2 3">
    <name type="scientific">Necator americanus</name>
    <name type="common">Human hookworm</name>
    <dbReference type="NCBI Taxonomy" id="51031"/>
    <lineage>
        <taxon>Eukaryota</taxon>
        <taxon>Metazoa</taxon>
        <taxon>Ecdysozoa</taxon>
        <taxon>Nematoda</taxon>
        <taxon>Chromadorea</taxon>
        <taxon>Rhabditida</taxon>
        <taxon>Rhabditina</taxon>
        <taxon>Rhabditomorpha</taxon>
        <taxon>Strongyloidea</taxon>
        <taxon>Ancylostomatidae</taxon>
        <taxon>Bunostominae</taxon>
        <taxon>Necator</taxon>
    </lineage>
</organism>
<gene>
    <name evidence="2" type="primary">Necator_chrX.g25560</name>
    <name evidence="2" type="ORF">RB195_025394</name>
</gene>
<feature type="compositionally biased region" description="Polar residues" evidence="1">
    <location>
        <begin position="16"/>
        <end position="28"/>
    </location>
</feature>
<dbReference type="Proteomes" id="UP001303046">
    <property type="component" value="Unassembled WGS sequence"/>
</dbReference>
<feature type="region of interest" description="Disordered" evidence="1">
    <location>
        <begin position="77"/>
        <end position="108"/>
    </location>
</feature>
<keyword evidence="3" id="KW-1185">Reference proteome</keyword>
<feature type="compositionally biased region" description="Basic and acidic residues" evidence="1">
    <location>
        <begin position="1"/>
        <end position="10"/>
    </location>
</feature>
<name>A0ABR1ES30_NECAM</name>
<evidence type="ECO:0000256" key="1">
    <source>
        <dbReference type="SAM" id="MobiDB-lite"/>
    </source>
</evidence>
<sequence>MSGSRDRTKELLTSVVEPTQDVSVGRQRNGTERSVRDLSGYDAAVWDNPIIVGADTIRRKDEKVRVMSDSTYAQFPQKSYHPQLRASRVSADRHLEDQRDRYRAASSARRDYCQTYEQQSTSNIIEDVTDISKDWPF</sequence>
<dbReference type="EMBL" id="JAVFWL010000006">
    <property type="protein sequence ID" value="KAK6765456.1"/>
    <property type="molecule type" value="Genomic_DNA"/>
</dbReference>
<evidence type="ECO:0000313" key="3">
    <source>
        <dbReference type="Proteomes" id="UP001303046"/>
    </source>
</evidence>